<gene>
    <name evidence="6" type="ORF">AN477_01345</name>
</gene>
<dbReference type="PANTHER" id="PTHR43739">
    <property type="entry name" value="XYLOGLUCANASE (EUROFUNG)"/>
    <property type="match status" value="1"/>
</dbReference>
<evidence type="ECO:0000256" key="1">
    <source>
        <dbReference type="ARBA" id="ARBA00022737"/>
    </source>
</evidence>
<evidence type="ECO:0000256" key="3">
    <source>
        <dbReference type="SAM" id="Phobius"/>
    </source>
</evidence>
<keyword evidence="3" id="KW-1133">Transmembrane helix</keyword>
<feature type="region of interest" description="Disordered" evidence="2">
    <location>
        <begin position="97"/>
        <end position="130"/>
    </location>
</feature>
<name>A0A0P9D8G5_9BACL</name>
<dbReference type="CDD" id="cd15482">
    <property type="entry name" value="Sialidase_non-viral"/>
    <property type="match status" value="2"/>
</dbReference>
<feature type="domain" description="DUF6242" evidence="5">
    <location>
        <begin position="149"/>
        <end position="368"/>
    </location>
</feature>
<dbReference type="GO" id="GO:0010411">
    <property type="term" value="P:xyloglucan metabolic process"/>
    <property type="evidence" value="ECO:0007669"/>
    <property type="project" value="TreeGrafter"/>
</dbReference>
<evidence type="ECO:0000259" key="5">
    <source>
        <dbReference type="Pfam" id="PF25852"/>
    </source>
</evidence>
<dbReference type="Gene3D" id="2.120.10.10">
    <property type="match status" value="1"/>
</dbReference>
<keyword evidence="1" id="KW-0677">Repeat</keyword>
<reference evidence="6 7" key="1">
    <citation type="submission" date="2015-09" db="EMBL/GenBank/DDBJ databases">
        <title>Draft genome sequence of Alicyclobacillus ferrooxydans DSM 22381.</title>
        <authorList>
            <person name="Hemp J."/>
        </authorList>
    </citation>
    <scope>NUCLEOTIDE SEQUENCE [LARGE SCALE GENOMIC DNA]</scope>
    <source>
        <strain evidence="6 7">TC-34</strain>
    </source>
</reference>
<keyword evidence="3" id="KW-0472">Membrane</keyword>
<dbReference type="InterPro" id="IPR052025">
    <property type="entry name" value="Xyloglucanase_GH74"/>
</dbReference>
<accession>A0A0P9D8G5</accession>
<dbReference type="Proteomes" id="UP000050482">
    <property type="component" value="Unassembled WGS sequence"/>
</dbReference>
<dbReference type="InterPro" id="IPR058667">
    <property type="entry name" value="DUF6242_C"/>
</dbReference>
<dbReference type="Gene3D" id="2.130.10.10">
    <property type="entry name" value="YVTN repeat-like/Quinoprotein amine dehydrogenase"/>
    <property type="match status" value="2"/>
</dbReference>
<dbReference type="PANTHER" id="PTHR43739:SF5">
    <property type="entry name" value="EXO-ALPHA-SIALIDASE"/>
    <property type="match status" value="1"/>
</dbReference>
<evidence type="ECO:0008006" key="8">
    <source>
        <dbReference type="Google" id="ProtNLM"/>
    </source>
</evidence>
<keyword evidence="7" id="KW-1185">Reference proteome</keyword>
<dbReference type="PATRIC" id="fig|471514.4.peg.260"/>
<proteinExistence type="predicted"/>
<feature type="transmembrane region" description="Helical" evidence="3">
    <location>
        <begin position="53"/>
        <end position="73"/>
    </location>
</feature>
<evidence type="ECO:0000313" key="7">
    <source>
        <dbReference type="Proteomes" id="UP000050482"/>
    </source>
</evidence>
<dbReference type="Pfam" id="PF15902">
    <property type="entry name" value="Sortilin-Vps10"/>
    <property type="match status" value="1"/>
</dbReference>
<keyword evidence="3" id="KW-0812">Transmembrane</keyword>
<evidence type="ECO:0000259" key="4">
    <source>
        <dbReference type="Pfam" id="PF15902"/>
    </source>
</evidence>
<dbReference type="SUPFAM" id="SSF50939">
    <property type="entry name" value="Sialidases"/>
    <property type="match status" value="1"/>
</dbReference>
<protein>
    <recommendedName>
        <fullName evidence="8">Photosynthesis system II assembly factor Ycf48/Hcf136-like domain-containing protein</fullName>
    </recommendedName>
</protein>
<dbReference type="InterPro" id="IPR031778">
    <property type="entry name" value="Sortilin_N"/>
</dbReference>
<dbReference type="EMBL" id="LJCO01000008">
    <property type="protein sequence ID" value="KPV45598.1"/>
    <property type="molecule type" value="Genomic_DNA"/>
</dbReference>
<sequence length="489" mass="52192">MDWNDLKDKFEPLNQSVRMPSDRKEQIRQRLHAELEHIHQPPEPSSQRRNRRVVRAGSLGAALAAVICIAAVIDYTNHFGVQSGPAAGTTVTESAASAGTNASSSSGIAAGGSYSAASSNSSRNSPMQSSIIQPVGTQGVQLTADKPIEMYGNYGWMLTKSGLMHTSDGGRTWNQTHLPIQGKPYNEVISVLNGAAVRVAAGVVTNSHGVIEIFRSEDNGVTWQTTTINENLPGKGNGQVPATLTFSDSKDGWMTTSVPNFGMGGTQPGALYRTTNGAESWQRMQPSGFTNGTVPFQWITFINSTVGFTIGAPQINADAGVTNGHDQLYQTTDAGISWTKVDLALPPANRIDILQPQFTGNTGYLAVLMPQSNGTTSLNLFRSTNDGATWKQVNAFAVAKGIGNGVTMSVNAESVWLYMNGYLWVSTDNGARFTEVPNVPGAVTEVDMTDAHRGYLVIAEPQPGTAGQTHTLYHTDNGGSTWTKISQLP</sequence>
<dbReference type="STRING" id="471514.AN477_01345"/>
<dbReference type="InterPro" id="IPR015943">
    <property type="entry name" value="WD40/YVTN_repeat-like_dom_sf"/>
</dbReference>
<evidence type="ECO:0000256" key="2">
    <source>
        <dbReference type="SAM" id="MobiDB-lite"/>
    </source>
</evidence>
<dbReference type="SUPFAM" id="SSF110296">
    <property type="entry name" value="Oligoxyloglucan reducing end-specific cellobiohydrolase"/>
    <property type="match status" value="1"/>
</dbReference>
<feature type="domain" description="Sortilin N-terminal" evidence="4">
    <location>
        <begin position="379"/>
        <end position="486"/>
    </location>
</feature>
<dbReference type="InterPro" id="IPR036278">
    <property type="entry name" value="Sialidase_sf"/>
</dbReference>
<evidence type="ECO:0000313" key="6">
    <source>
        <dbReference type="EMBL" id="KPV45598.1"/>
    </source>
</evidence>
<dbReference type="AlphaFoldDB" id="A0A0P9D8G5"/>
<dbReference type="RefSeq" id="WP_054967377.1">
    <property type="nucleotide sequence ID" value="NZ_LJCO01000008.1"/>
</dbReference>
<comment type="caution">
    <text evidence="6">The sequence shown here is derived from an EMBL/GenBank/DDBJ whole genome shotgun (WGS) entry which is preliminary data.</text>
</comment>
<dbReference type="Pfam" id="PF25852">
    <property type="entry name" value="DUF6242_C"/>
    <property type="match status" value="1"/>
</dbReference>
<organism evidence="6 7">
    <name type="scientific">Alicyclobacillus ferrooxydans</name>
    <dbReference type="NCBI Taxonomy" id="471514"/>
    <lineage>
        <taxon>Bacteria</taxon>
        <taxon>Bacillati</taxon>
        <taxon>Bacillota</taxon>
        <taxon>Bacilli</taxon>
        <taxon>Bacillales</taxon>
        <taxon>Alicyclobacillaceae</taxon>
        <taxon>Alicyclobacillus</taxon>
    </lineage>
</organism>